<evidence type="ECO:0000256" key="3">
    <source>
        <dbReference type="SAM" id="MobiDB-lite"/>
    </source>
</evidence>
<dbReference type="Gene3D" id="2.40.50.100">
    <property type="match status" value="2"/>
</dbReference>
<dbReference type="GO" id="GO:0016746">
    <property type="term" value="F:acyltransferase activity"/>
    <property type="evidence" value="ECO:0007669"/>
    <property type="project" value="InterPro"/>
</dbReference>
<dbReference type="RefSeq" id="WP_150445780.1">
    <property type="nucleotide sequence ID" value="NZ_VYQE01000004.1"/>
</dbReference>
<sequence length="444" mass="44623">MPLDVIMPALGMAQDSGHLVAWHKSPGDEVAEGDVLFEVETDKATMEVEAQGAGYLTDVTAAEGTDVPVGQVIAKISDSPEGSGEAPAAAPAAEPAADAGGDGGDLPEGKDVIMPTLGMAQDAGQLVAWHKDLGDEVGEEDVLFEVETDKSVVEVPAGVSGYIAALLAEPGEDVPTGQTIAIVSAEKPENPVRRSAAAAAPAPAKAPEPEAKAEPEKKAPAPQQAKAPPKSPAPQADPGGKILASPKVRRLAMEEGLDLSRLVKAGYPQPYHVSDLETLRSLPADAATEAAAGGAAPARHLVAEIDPSALEDFVAWAGEAGLSDPGALLAGLAAAGLPGASGAVAVEAHGATRVFTVPAGGALGATEEAEAETSPDLLVRDLRGSPLTAVSLGPEAQPVLTLAGKGGTLSVTLECAASQLTASEAVDLLTAFAGRLDEPLRHLL</sequence>
<organism evidence="5 6">
    <name type="scientific">Histidinibacterium aquaticum</name>
    <dbReference type="NCBI Taxonomy" id="2613962"/>
    <lineage>
        <taxon>Bacteria</taxon>
        <taxon>Pseudomonadati</taxon>
        <taxon>Pseudomonadota</taxon>
        <taxon>Alphaproteobacteria</taxon>
        <taxon>Rhodobacterales</taxon>
        <taxon>Paracoccaceae</taxon>
        <taxon>Histidinibacterium</taxon>
    </lineage>
</organism>
<dbReference type="PANTHER" id="PTHR23151">
    <property type="entry name" value="DIHYDROLIPOAMIDE ACETYL/SUCCINYL-TRANSFERASE-RELATED"/>
    <property type="match status" value="1"/>
</dbReference>
<dbReference type="InterPro" id="IPR045257">
    <property type="entry name" value="E2/Pdx1"/>
</dbReference>
<dbReference type="GO" id="GO:0045254">
    <property type="term" value="C:pyruvate dehydrogenase complex"/>
    <property type="evidence" value="ECO:0007669"/>
    <property type="project" value="InterPro"/>
</dbReference>
<feature type="compositionally biased region" description="Low complexity" evidence="3">
    <location>
        <begin position="196"/>
        <end position="205"/>
    </location>
</feature>
<feature type="compositionally biased region" description="Low complexity" evidence="3">
    <location>
        <begin position="220"/>
        <end position="236"/>
    </location>
</feature>
<keyword evidence="2" id="KW-0450">Lipoyl</keyword>
<evidence type="ECO:0000256" key="2">
    <source>
        <dbReference type="ARBA" id="ARBA00022823"/>
    </source>
</evidence>
<accession>A0A5J5GG89</accession>
<dbReference type="InterPro" id="IPR003016">
    <property type="entry name" value="2-oxoA_DH_lipoyl-BS"/>
</dbReference>
<dbReference type="Gene3D" id="4.10.320.10">
    <property type="entry name" value="E3-binding domain"/>
    <property type="match status" value="1"/>
</dbReference>
<dbReference type="Pfam" id="PF00364">
    <property type="entry name" value="Biotin_lipoyl"/>
    <property type="match status" value="2"/>
</dbReference>
<comment type="caution">
    <text evidence="5">The sequence shown here is derived from an EMBL/GenBank/DDBJ whole genome shotgun (WGS) entry which is preliminary data.</text>
</comment>
<dbReference type="InterPro" id="IPR011053">
    <property type="entry name" value="Single_hybrid_motif"/>
</dbReference>
<evidence type="ECO:0000313" key="6">
    <source>
        <dbReference type="Proteomes" id="UP000326554"/>
    </source>
</evidence>
<keyword evidence="6" id="KW-1185">Reference proteome</keyword>
<proteinExistence type="predicted"/>
<dbReference type="CDD" id="cd06849">
    <property type="entry name" value="lipoyl_domain"/>
    <property type="match status" value="2"/>
</dbReference>
<feature type="compositionally biased region" description="Basic and acidic residues" evidence="3">
    <location>
        <begin position="207"/>
        <end position="219"/>
    </location>
</feature>
<dbReference type="SUPFAM" id="SSF51230">
    <property type="entry name" value="Single hybrid motif"/>
    <property type="match status" value="2"/>
</dbReference>
<reference evidence="5 6" key="1">
    <citation type="submission" date="2019-09" db="EMBL/GenBank/DDBJ databases">
        <authorList>
            <person name="Park J.-S."/>
            <person name="Choi H.-J."/>
        </authorList>
    </citation>
    <scope>NUCLEOTIDE SEQUENCE [LARGE SCALE GENOMIC DNA]</scope>
    <source>
        <strain evidence="5 6">176SS1-4</strain>
    </source>
</reference>
<evidence type="ECO:0000313" key="5">
    <source>
        <dbReference type="EMBL" id="KAA9006762.1"/>
    </source>
</evidence>
<dbReference type="PROSITE" id="PS00189">
    <property type="entry name" value="LIPOYL"/>
    <property type="match status" value="2"/>
</dbReference>
<feature type="compositionally biased region" description="Low complexity" evidence="3">
    <location>
        <begin position="80"/>
        <end position="99"/>
    </location>
</feature>
<dbReference type="Proteomes" id="UP000326554">
    <property type="component" value="Unassembled WGS sequence"/>
</dbReference>
<dbReference type="EMBL" id="VYQE01000004">
    <property type="protein sequence ID" value="KAA9006762.1"/>
    <property type="molecule type" value="Genomic_DNA"/>
</dbReference>
<dbReference type="AlphaFoldDB" id="A0A5J5GG89"/>
<dbReference type="PROSITE" id="PS50968">
    <property type="entry name" value="BIOTINYL_LIPOYL"/>
    <property type="match status" value="2"/>
</dbReference>
<dbReference type="PANTHER" id="PTHR23151:SF90">
    <property type="entry name" value="DIHYDROLIPOYLLYSINE-RESIDUE ACETYLTRANSFERASE COMPONENT OF PYRUVATE DEHYDROGENASE COMPLEX, MITOCHONDRIAL-RELATED"/>
    <property type="match status" value="1"/>
</dbReference>
<protein>
    <submittedName>
        <fullName evidence="5">Pyruvate dehydrogenase</fullName>
    </submittedName>
</protein>
<keyword evidence="5" id="KW-0670">Pyruvate</keyword>
<dbReference type="InterPro" id="IPR036625">
    <property type="entry name" value="E3-bd_dom_sf"/>
</dbReference>
<feature type="domain" description="Lipoyl-binding" evidence="4">
    <location>
        <begin position="109"/>
        <end position="184"/>
    </location>
</feature>
<evidence type="ECO:0000256" key="1">
    <source>
        <dbReference type="ARBA" id="ARBA00001938"/>
    </source>
</evidence>
<comment type="cofactor">
    <cofactor evidence="1">
        <name>(R)-lipoate</name>
        <dbReference type="ChEBI" id="CHEBI:83088"/>
    </cofactor>
</comment>
<feature type="region of interest" description="Disordered" evidence="3">
    <location>
        <begin position="185"/>
        <end position="242"/>
    </location>
</feature>
<feature type="region of interest" description="Disordered" evidence="3">
    <location>
        <begin position="77"/>
        <end position="110"/>
    </location>
</feature>
<evidence type="ECO:0000259" key="4">
    <source>
        <dbReference type="PROSITE" id="PS50968"/>
    </source>
</evidence>
<feature type="domain" description="Lipoyl-binding" evidence="4">
    <location>
        <begin position="2"/>
        <end position="77"/>
    </location>
</feature>
<dbReference type="GO" id="GO:0006086">
    <property type="term" value="P:pyruvate decarboxylation to acetyl-CoA"/>
    <property type="evidence" value="ECO:0007669"/>
    <property type="project" value="InterPro"/>
</dbReference>
<dbReference type="InterPro" id="IPR000089">
    <property type="entry name" value="Biotin_lipoyl"/>
</dbReference>
<name>A0A5J5GG89_9RHOB</name>
<gene>
    <name evidence="5" type="ORF">F3S47_13360</name>
</gene>